<dbReference type="InterPro" id="IPR014044">
    <property type="entry name" value="CAP_dom"/>
</dbReference>
<dbReference type="AlphaFoldDB" id="A0A9X3NEM2"/>
<evidence type="ECO:0000313" key="3">
    <source>
        <dbReference type="Proteomes" id="UP001147653"/>
    </source>
</evidence>
<gene>
    <name evidence="2" type="ORF">OJ997_30170</name>
</gene>
<dbReference type="Gene3D" id="3.40.33.10">
    <property type="entry name" value="CAP"/>
    <property type="match status" value="1"/>
</dbReference>
<keyword evidence="3" id="KW-1185">Reference proteome</keyword>
<reference evidence="2" key="1">
    <citation type="submission" date="2022-10" db="EMBL/GenBank/DDBJ databases">
        <title>The WGS of Solirubrobacter phytolaccae KCTC 29190.</title>
        <authorList>
            <person name="Jiang Z."/>
        </authorList>
    </citation>
    <scope>NUCLEOTIDE SEQUENCE</scope>
    <source>
        <strain evidence="2">KCTC 29190</strain>
    </source>
</reference>
<organism evidence="2 3">
    <name type="scientific">Solirubrobacter phytolaccae</name>
    <dbReference type="NCBI Taxonomy" id="1404360"/>
    <lineage>
        <taxon>Bacteria</taxon>
        <taxon>Bacillati</taxon>
        <taxon>Actinomycetota</taxon>
        <taxon>Thermoleophilia</taxon>
        <taxon>Solirubrobacterales</taxon>
        <taxon>Solirubrobacteraceae</taxon>
        <taxon>Solirubrobacter</taxon>
    </lineage>
</organism>
<dbReference type="EMBL" id="JAPDDP010000081">
    <property type="protein sequence ID" value="MDA0184606.1"/>
    <property type="molecule type" value="Genomic_DNA"/>
</dbReference>
<name>A0A9X3NEM2_9ACTN</name>
<evidence type="ECO:0000313" key="2">
    <source>
        <dbReference type="EMBL" id="MDA0184606.1"/>
    </source>
</evidence>
<dbReference type="SUPFAM" id="SSF55797">
    <property type="entry name" value="PR-1-like"/>
    <property type="match status" value="1"/>
</dbReference>
<accession>A0A9X3NEM2</accession>
<dbReference type="Proteomes" id="UP001147653">
    <property type="component" value="Unassembled WGS sequence"/>
</dbReference>
<protein>
    <submittedName>
        <fullName evidence="2">CAP domain-containing protein</fullName>
    </submittedName>
</protein>
<dbReference type="RefSeq" id="WP_270029061.1">
    <property type="nucleotide sequence ID" value="NZ_JAPDDP010000081.1"/>
</dbReference>
<dbReference type="InterPro" id="IPR035940">
    <property type="entry name" value="CAP_sf"/>
</dbReference>
<dbReference type="PANTHER" id="PTHR31157:SF1">
    <property type="entry name" value="SCP DOMAIN-CONTAINING PROTEIN"/>
    <property type="match status" value="1"/>
</dbReference>
<sequence>MTSALLLSLALVDPTVAAVNAERARHRLAPFVQHEVLERSSERFAQRLVRTGRFAHDTRIRVPAGRFTRLGEALAQGEGLSPAAAVRAWMDSPPHRKLLLSTRFTQAGAGAAGSTVRVLHLASAA</sequence>
<proteinExistence type="predicted"/>
<dbReference type="Pfam" id="PF00188">
    <property type="entry name" value="CAP"/>
    <property type="match status" value="1"/>
</dbReference>
<dbReference type="PANTHER" id="PTHR31157">
    <property type="entry name" value="SCP DOMAIN-CONTAINING PROTEIN"/>
    <property type="match status" value="1"/>
</dbReference>
<comment type="caution">
    <text evidence="2">The sequence shown here is derived from an EMBL/GenBank/DDBJ whole genome shotgun (WGS) entry which is preliminary data.</text>
</comment>
<dbReference type="CDD" id="cd05379">
    <property type="entry name" value="CAP_bacterial"/>
    <property type="match status" value="1"/>
</dbReference>
<evidence type="ECO:0000259" key="1">
    <source>
        <dbReference type="Pfam" id="PF00188"/>
    </source>
</evidence>
<feature type="domain" description="SCP" evidence="1">
    <location>
        <begin position="17"/>
        <end position="114"/>
    </location>
</feature>